<organism evidence="2 3">
    <name type="scientific">Coniella lustricola</name>
    <dbReference type="NCBI Taxonomy" id="2025994"/>
    <lineage>
        <taxon>Eukaryota</taxon>
        <taxon>Fungi</taxon>
        <taxon>Dikarya</taxon>
        <taxon>Ascomycota</taxon>
        <taxon>Pezizomycotina</taxon>
        <taxon>Sordariomycetes</taxon>
        <taxon>Sordariomycetidae</taxon>
        <taxon>Diaporthales</taxon>
        <taxon>Schizoparmaceae</taxon>
        <taxon>Coniella</taxon>
    </lineage>
</organism>
<keyword evidence="1" id="KW-0812">Transmembrane</keyword>
<protein>
    <submittedName>
        <fullName evidence="2">Uncharacterized protein</fullName>
    </submittedName>
</protein>
<keyword evidence="1" id="KW-0472">Membrane</keyword>
<accession>A0A2T3AKN6</accession>
<gene>
    <name evidence="2" type="ORF">BD289DRAFT_422217</name>
</gene>
<evidence type="ECO:0000313" key="2">
    <source>
        <dbReference type="EMBL" id="PSS02235.1"/>
    </source>
</evidence>
<proteinExistence type="predicted"/>
<keyword evidence="1" id="KW-1133">Transmembrane helix</keyword>
<reference evidence="2 3" key="1">
    <citation type="journal article" date="2018" name="Mycol. Prog.">
        <title>Coniella lustricola, a new species from submerged detritus.</title>
        <authorList>
            <person name="Raudabaugh D.B."/>
            <person name="Iturriaga T."/>
            <person name="Carver A."/>
            <person name="Mondo S."/>
            <person name="Pangilinan J."/>
            <person name="Lipzen A."/>
            <person name="He G."/>
            <person name="Amirebrahimi M."/>
            <person name="Grigoriev I.V."/>
            <person name="Miller A.N."/>
        </authorList>
    </citation>
    <scope>NUCLEOTIDE SEQUENCE [LARGE SCALE GENOMIC DNA]</scope>
    <source>
        <strain evidence="2 3">B22-T-1</strain>
    </source>
</reference>
<evidence type="ECO:0000256" key="1">
    <source>
        <dbReference type="SAM" id="Phobius"/>
    </source>
</evidence>
<feature type="transmembrane region" description="Helical" evidence="1">
    <location>
        <begin position="15"/>
        <end position="34"/>
    </location>
</feature>
<dbReference type="AlphaFoldDB" id="A0A2T3AKN6"/>
<sequence>MTVLYSHSACRCMRLQWAIWYFIPSLLPSAWMILQSRSSAFTHEGPANGYMYVCMYVSMYICRKLEYVRMEASNVLPLERQGRAGGCKMIMTKNM</sequence>
<dbReference type="EMBL" id="KZ678378">
    <property type="protein sequence ID" value="PSS02235.1"/>
    <property type="molecule type" value="Genomic_DNA"/>
</dbReference>
<name>A0A2T3AKN6_9PEZI</name>
<dbReference type="Proteomes" id="UP000241462">
    <property type="component" value="Unassembled WGS sequence"/>
</dbReference>
<dbReference type="InParanoid" id="A0A2T3AKN6"/>
<keyword evidence="3" id="KW-1185">Reference proteome</keyword>
<evidence type="ECO:0000313" key="3">
    <source>
        <dbReference type="Proteomes" id="UP000241462"/>
    </source>
</evidence>